<dbReference type="AlphaFoldDB" id="A0A858R5C9"/>
<dbReference type="EMBL" id="CP051775">
    <property type="protein sequence ID" value="QJE72403.1"/>
    <property type="molecule type" value="Genomic_DNA"/>
</dbReference>
<dbReference type="Proteomes" id="UP000501891">
    <property type="component" value="Chromosome"/>
</dbReference>
<protein>
    <submittedName>
        <fullName evidence="3">Glycosyltransferase</fullName>
    </submittedName>
</protein>
<reference evidence="3" key="1">
    <citation type="submission" date="2020-04" db="EMBL/GenBank/DDBJ databases">
        <title>A desert anoxygenic phototrophic bacterium fixes CO2 using RubisCO under aerobic conditions.</title>
        <authorList>
            <person name="Tang K."/>
        </authorList>
    </citation>
    <scope>NUCLEOTIDE SEQUENCE [LARGE SCALE GENOMIC DNA]</scope>
    <source>
        <strain evidence="3">MIMtkB3</strain>
    </source>
</reference>
<gene>
    <name evidence="3" type="ORF">HHL28_04200</name>
</gene>
<keyword evidence="4" id="KW-1185">Reference proteome</keyword>
<feature type="domain" description="Spore protein YkvP/CgeB glycosyl transferase-like" evidence="2">
    <location>
        <begin position="203"/>
        <end position="348"/>
    </location>
</feature>
<evidence type="ECO:0000259" key="2">
    <source>
        <dbReference type="Pfam" id="PF13524"/>
    </source>
</evidence>
<evidence type="ECO:0000256" key="1">
    <source>
        <dbReference type="SAM" id="MobiDB-lite"/>
    </source>
</evidence>
<organism evidence="3 4">
    <name type="scientific">Aerophototrophica crusticola</name>
    <dbReference type="NCBI Taxonomy" id="1709002"/>
    <lineage>
        <taxon>Bacteria</taxon>
        <taxon>Pseudomonadati</taxon>
        <taxon>Pseudomonadota</taxon>
        <taxon>Alphaproteobacteria</taxon>
        <taxon>Rhodospirillales</taxon>
        <taxon>Rhodospirillaceae</taxon>
        <taxon>Aerophototrophica</taxon>
    </lineage>
</organism>
<feature type="compositionally biased region" description="Basic and acidic residues" evidence="1">
    <location>
        <begin position="365"/>
        <end position="374"/>
    </location>
</feature>
<accession>A0A858R5C9</accession>
<proteinExistence type="predicted"/>
<dbReference type="GO" id="GO:0016740">
    <property type="term" value="F:transferase activity"/>
    <property type="evidence" value="ECO:0007669"/>
    <property type="project" value="UniProtKB-KW"/>
</dbReference>
<dbReference type="SUPFAM" id="SSF53756">
    <property type="entry name" value="UDP-Glycosyltransferase/glycogen phosphorylase"/>
    <property type="match status" value="1"/>
</dbReference>
<sequence>MKLVVFGLTISSSWGNGHATLWRGLCAALARLGHTVVFFEKDQYWYANNRDLWELPGGELVLYQRWEEALPIARRHLADADASMVTSYCPDGIAATELVLEEGRSLRTFYDLDTPVTLAALDAGEELSYIGPGGLSGFDLVLSYTGGEALTALQRRLGARAVAPLYGHVDPSVHRPVPRQDHYRADLSYIGTYAEDRQQALETLFVQPARALPRRRFLIAGSQYPQDFPWTDNIWFVRHLPPSEHPAFFCSSRLTLNVTRAAMAAMGWCPSGRLFEAAACGAPILSDWWQGLDAFLVPGEEILVARTADEARAAIDLPDADLRRVAAAARAKVLDRHTSDARALDLLAALEGARRPARAPNTGHARPDHHTQGG</sequence>
<name>A0A858R5C9_9PROT</name>
<dbReference type="KEGG" id="acru:HHL28_04200"/>
<dbReference type="InterPro" id="IPR055259">
    <property type="entry name" value="YkvP/CgeB_Glyco_trans-like"/>
</dbReference>
<dbReference type="Gene3D" id="3.40.50.2000">
    <property type="entry name" value="Glycogen Phosphorylase B"/>
    <property type="match status" value="1"/>
</dbReference>
<evidence type="ECO:0000313" key="3">
    <source>
        <dbReference type="EMBL" id="QJE72403.1"/>
    </source>
</evidence>
<feature type="region of interest" description="Disordered" evidence="1">
    <location>
        <begin position="355"/>
        <end position="374"/>
    </location>
</feature>
<dbReference type="Pfam" id="PF13524">
    <property type="entry name" value="Glyco_trans_1_2"/>
    <property type="match status" value="1"/>
</dbReference>
<evidence type="ECO:0000313" key="4">
    <source>
        <dbReference type="Proteomes" id="UP000501891"/>
    </source>
</evidence>